<feature type="transmembrane region" description="Helical" evidence="10">
    <location>
        <begin position="90"/>
        <end position="106"/>
    </location>
</feature>
<dbReference type="Gene3D" id="1.50.40.10">
    <property type="entry name" value="Mitochondrial carrier domain"/>
    <property type="match status" value="1"/>
</dbReference>
<evidence type="ECO:0000256" key="3">
    <source>
        <dbReference type="ARBA" id="ARBA00022448"/>
    </source>
</evidence>
<accession>A0AAV8V035</accession>
<evidence type="ECO:0000256" key="6">
    <source>
        <dbReference type="ARBA" id="ARBA00022989"/>
    </source>
</evidence>
<keyword evidence="7 8" id="KW-0472">Membrane</keyword>
<evidence type="ECO:0000256" key="8">
    <source>
        <dbReference type="PROSITE-ProRule" id="PRU00282"/>
    </source>
</evidence>
<dbReference type="AlphaFoldDB" id="A0AAV8V035"/>
<keyword evidence="6 10" id="KW-1133">Transmembrane helix</keyword>
<keyword evidence="5" id="KW-0677">Repeat</keyword>
<evidence type="ECO:0000256" key="9">
    <source>
        <dbReference type="RuleBase" id="RU000488"/>
    </source>
</evidence>
<feature type="repeat" description="Solcar" evidence="8">
    <location>
        <begin position="7"/>
        <end position="78"/>
    </location>
</feature>
<dbReference type="PANTHER" id="PTHR45667">
    <property type="entry name" value="S-ADENOSYLMETHIONINE MITOCHONDRIAL CARRIER PROTEIN"/>
    <property type="match status" value="1"/>
</dbReference>
<name>A0AAV8V035_9RHOD</name>
<keyword evidence="4 8" id="KW-0812">Transmembrane</keyword>
<reference evidence="11 12" key="1">
    <citation type="journal article" date="2023" name="Nat. Commun.">
        <title>Origin of minicircular mitochondrial genomes in red algae.</title>
        <authorList>
            <person name="Lee Y."/>
            <person name="Cho C.H."/>
            <person name="Lee Y.M."/>
            <person name="Park S.I."/>
            <person name="Yang J.H."/>
            <person name="West J.A."/>
            <person name="Bhattacharya D."/>
            <person name="Yoon H.S."/>
        </authorList>
    </citation>
    <scope>NUCLEOTIDE SEQUENCE [LARGE SCALE GENOMIC DNA]</scope>
    <source>
        <strain evidence="11 12">CCMP1338</strain>
        <tissue evidence="11">Whole cell</tissue>
    </source>
</reference>
<gene>
    <name evidence="11" type="ORF">NDN08_008326</name>
</gene>
<evidence type="ECO:0000313" key="11">
    <source>
        <dbReference type="EMBL" id="KAJ8908235.1"/>
    </source>
</evidence>
<feature type="repeat" description="Solcar" evidence="8">
    <location>
        <begin position="169"/>
        <end position="251"/>
    </location>
</feature>
<dbReference type="PROSITE" id="PS50920">
    <property type="entry name" value="SOLCAR"/>
    <property type="match status" value="3"/>
</dbReference>
<proteinExistence type="inferred from homology"/>
<comment type="subcellular location">
    <subcellularLocation>
        <location evidence="1">Membrane</location>
        <topology evidence="1">Multi-pass membrane protein</topology>
    </subcellularLocation>
</comment>
<dbReference type="InterPro" id="IPR023395">
    <property type="entry name" value="MCP_dom_sf"/>
</dbReference>
<evidence type="ECO:0000256" key="7">
    <source>
        <dbReference type="ARBA" id="ARBA00023136"/>
    </source>
</evidence>
<organism evidence="11 12">
    <name type="scientific">Rhodosorus marinus</name>
    <dbReference type="NCBI Taxonomy" id="101924"/>
    <lineage>
        <taxon>Eukaryota</taxon>
        <taxon>Rhodophyta</taxon>
        <taxon>Stylonematophyceae</taxon>
        <taxon>Stylonematales</taxon>
        <taxon>Stylonemataceae</taxon>
        <taxon>Rhodosorus</taxon>
    </lineage>
</organism>
<comment type="caution">
    <text evidence="11">The sequence shown here is derived from an EMBL/GenBank/DDBJ whole genome shotgun (WGS) entry which is preliminary data.</text>
</comment>
<dbReference type="GO" id="GO:0016020">
    <property type="term" value="C:membrane"/>
    <property type="evidence" value="ECO:0007669"/>
    <property type="project" value="UniProtKB-SubCell"/>
</dbReference>
<dbReference type="EMBL" id="JAMWBK010000002">
    <property type="protein sequence ID" value="KAJ8908235.1"/>
    <property type="molecule type" value="Genomic_DNA"/>
</dbReference>
<evidence type="ECO:0008006" key="13">
    <source>
        <dbReference type="Google" id="ProtNLM"/>
    </source>
</evidence>
<protein>
    <recommendedName>
        <fullName evidence="13">Mitochondrial carrier protein</fullName>
    </recommendedName>
</protein>
<evidence type="ECO:0000256" key="10">
    <source>
        <dbReference type="SAM" id="Phobius"/>
    </source>
</evidence>
<dbReference type="Pfam" id="PF00153">
    <property type="entry name" value="Mito_carr"/>
    <property type="match status" value="3"/>
</dbReference>
<feature type="transmembrane region" description="Helical" evidence="10">
    <location>
        <begin position="50"/>
        <end position="70"/>
    </location>
</feature>
<dbReference type="InterPro" id="IPR018108">
    <property type="entry name" value="MCP_transmembrane"/>
</dbReference>
<feature type="transmembrane region" description="Helical" evidence="10">
    <location>
        <begin position="12"/>
        <end position="30"/>
    </location>
</feature>
<keyword evidence="12" id="KW-1185">Reference proteome</keyword>
<feature type="repeat" description="Solcar" evidence="8">
    <location>
        <begin position="84"/>
        <end position="166"/>
    </location>
</feature>
<evidence type="ECO:0000256" key="2">
    <source>
        <dbReference type="ARBA" id="ARBA00006375"/>
    </source>
</evidence>
<evidence type="ECO:0000313" key="12">
    <source>
        <dbReference type="Proteomes" id="UP001157974"/>
    </source>
</evidence>
<comment type="similarity">
    <text evidence="2 9">Belongs to the mitochondrial carrier (TC 2.A.29) family.</text>
</comment>
<keyword evidence="3 9" id="KW-0813">Transport</keyword>
<sequence length="292" mass="31397">MGSKTMDLGGPAILAGGISGALSTFAVFPLDSIKLRMQTGSAVTGGLSAYYRGVLPATFGAMPSTALRMFSSDKVKKSCEGRMRRIEKNMVAGAVGALVGAFVVVPREVVKQSLQNGTYENTRRAISGIMRTEGLLGFAKGALPTLLHDIPFFMINSGTFYFLREDLGVPVLPAGILASTAASTLTTPMDVVRAQVLAGNLPSQGGLLATTRHLVQQSGYAGLFRGGRMRLASIAPMFTMIWLTYDILRSKIENFKMKPIIAQIQRRNPFSPTHNSAFTMRPVSRRGRAMIC</sequence>
<evidence type="ECO:0000256" key="1">
    <source>
        <dbReference type="ARBA" id="ARBA00004141"/>
    </source>
</evidence>
<evidence type="ECO:0000256" key="4">
    <source>
        <dbReference type="ARBA" id="ARBA00022692"/>
    </source>
</evidence>
<dbReference type="SUPFAM" id="SSF103506">
    <property type="entry name" value="Mitochondrial carrier"/>
    <property type="match status" value="1"/>
</dbReference>
<dbReference type="Proteomes" id="UP001157974">
    <property type="component" value="Unassembled WGS sequence"/>
</dbReference>
<evidence type="ECO:0000256" key="5">
    <source>
        <dbReference type="ARBA" id="ARBA00022737"/>
    </source>
</evidence>